<evidence type="ECO:0000256" key="1">
    <source>
        <dbReference type="SAM" id="Phobius"/>
    </source>
</evidence>
<feature type="transmembrane region" description="Helical" evidence="1">
    <location>
        <begin position="12"/>
        <end position="31"/>
    </location>
</feature>
<keyword evidence="3" id="KW-1185">Reference proteome</keyword>
<dbReference type="STRING" id="366533.SAMN05444339_11048"/>
<dbReference type="EMBL" id="FQUE01000010">
    <property type="protein sequence ID" value="SHF67832.1"/>
    <property type="molecule type" value="Genomic_DNA"/>
</dbReference>
<evidence type="ECO:0000313" key="2">
    <source>
        <dbReference type="EMBL" id="SHF67832.1"/>
    </source>
</evidence>
<reference evidence="3" key="1">
    <citation type="submission" date="2016-11" db="EMBL/GenBank/DDBJ databases">
        <authorList>
            <person name="Varghese N."/>
            <person name="Submissions S."/>
        </authorList>
    </citation>
    <scope>NUCLEOTIDE SEQUENCE [LARGE SCALE GENOMIC DNA]</scope>
    <source>
        <strain evidence="3">DSM 29326</strain>
    </source>
</reference>
<dbReference type="RefSeq" id="WP_072858369.1">
    <property type="nucleotide sequence ID" value="NZ_FQUE01000010.1"/>
</dbReference>
<keyword evidence="1" id="KW-0472">Membrane</keyword>
<proteinExistence type="predicted"/>
<evidence type="ECO:0008006" key="4">
    <source>
        <dbReference type="Google" id="ProtNLM"/>
    </source>
</evidence>
<organism evidence="2 3">
    <name type="scientific">Loktanella atrilutea</name>
    <dbReference type="NCBI Taxonomy" id="366533"/>
    <lineage>
        <taxon>Bacteria</taxon>
        <taxon>Pseudomonadati</taxon>
        <taxon>Pseudomonadota</taxon>
        <taxon>Alphaproteobacteria</taxon>
        <taxon>Rhodobacterales</taxon>
        <taxon>Roseobacteraceae</taxon>
        <taxon>Loktanella</taxon>
    </lineage>
</organism>
<dbReference type="Proteomes" id="UP000183987">
    <property type="component" value="Unassembled WGS sequence"/>
</dbReference>
<gene>
    <name evidence="2" type="ORF">SAMN05444339_11048</name>
</gene>
<keyword evidence="1" id="KW-0812">Transmembrane</keyword>
<protein>
    <recommendedName>
        <fullName evidence="4">Bacteriophage holin of superfamily 6 (Holin_LLH)</fullName>
    </recommendedName>
</protein>
<dbReference type="AlphaFoldDB" id="A0A1M5DM33"/>
<evidence type="ECO:0000313" key="3">
    <source>
        <dbReference type="Proteomes" id="UP000183987"/>
    </source>
</evidence>
<accession>A0A1M5DM33</accession>
<sequence length="119" mass="12559">MDIKDLLADPAFIAWVVGLLFSGVMAVVAWAQAKAGTKNKLEADDIRINRIKDGITNVVTAAMADGHVTVEELVVLAGRYVATEYAQSKAKVLPSPRAIETIVKAAKAAQAVTAVAAQR</sequence>
<name>A0A1M5DM33_LOKAT</name>
<keyword evidence="1" id="KW-1133">Transmembrane helix</keyword>